<dbReference type="Pfam" id="PF00781">
    <property type="entry name" value="DAGK_cat"/>
    <property type="match status" value="1"/>
</dbReference>
<dbReference type="GO" id="GO:0001729">
    <property type="term" value="F:ceramide kinase activity"/>
    <property type="evidence" value="ECO:0007669"/>
    <property type="project" value="TreeGrafter"/>
</dbReference>
<dbReference type="Gene3D" id="2.60.200.40">
    <property type="match status" value="1"/>
</dbReference>
<dbReference type="PROSITE" id="PS50146">
    <property type="entry name" value="DAGK"/>
    <property type="match status" value="1"/>
</dbReference>
<evidence type="ECO:0000313" key="3">
    <source>
        <dbReference type="Proteomes" id="UP001438707"/>
    </source>
</evidence>
<dbReference type="InterPro" id="IPR017438">
    <property type="entry name" value="ATP-NAD_kinase_N"/>
</dbReference>
<dbReference type="PANTHER" id="PTHR12358:SF111">
    <property type="entry name" value="CERAMIDE KINASE, ISOFORM A"/>
    <property type="match status" value="1"/>
</dbReference>
<dbReference type="AlphaFoldDB" id="A0AAW1SAX7"/>
<name>A0AAW1SAX7_9CHLO</name>
<proteinExistence type="predicted"/>
<dbReference type="Proteomes" id="UP001438707">
    <property type="component" value="Unassembled WGS sequence"/>
</dbReference>
<reference evidence="2 3" key="1">
    <citation type="journal article" date="2024" name="Nat. Commun.">
        <title>Phylogenomics reveals the evolutionary origins of lichenization in chlorophyte algae.</title>
        <authorList>
            <person name="Puginier C."/>
            <person name="Libourel C."/>
            <person name="Otte J."/>
            <person name="Skaloud P."/>
            <person name="Haon M."/>
            <person name="Grisel S."/>
            <person name="Petersen M."/>
            <person name="Berrin J.G."/>
            <person name="Delaux P.M."/>
            <person name="Dal Grande F."/>
            <person name="Keller J."/>
        </authorList>
    </citation>
    <scope>NUCLEOTIDE SEQUENCE [LARGE SCALE GENOMIC DNA]</scope>
    <source>
        <strain evidence="2 3">SAG 2145</strain>
    </source>
</reference>
<sequence length="518" mass="56654">MHRKTRPGHSLSSLDGIAELDLEAPVDSSATEALFILRGQDVSAKLTKSALQLTHQDGCCSWTREDLTVPFSEIFMAAKREARGKHKASWWACGSMLCRRRKPAHAVVIHTFQRDKRRPCKWRPLRLTLYSENADLVSQWASDISDAVRVASSRPQSLLVFINPFGGNRQAAQIWQSVAPIFQLTGTKCEVVETQWAMHARETVERLSTEDLQRQDGIIAVGGDGLFQEVLNAVLTVRARADDSQALAAARLRLGHIPAGSTDAVAFSINGTRSAFTAAAHIALGDRVGLDVMRVDSPGELPCFSVCYAAYGYMADLVRSSESMRCLGSLRYGLAGAANLLRGRSYHAKIHYLPSSSRSQGLECQSSCAVCAAAEEQDNSGLPSFSRPSPSAHSHSHASHWQQADGSYKSIMVIVSPCRSDMSPAGLSRYSHLSDGRLTLVLVKRCSVLQYLRFMATIPYTGVRAGPFAELIDAKAVEILPEGEQSCWNIDGELHTGSIKAQVHRCLVDVFSRGIETR</sequence>
<feature type="domain" description="DAGKc" evidence="1">
    <location>
        <begin position="153"/>
        <end position="299"/>
    </location>
</feature>
<evidence type="ECO:0000313" key="2">
    <source>
        <dbReference type="EMBL" id="KAK9842992.1"/>
    </source>
</evidence>
<dbReference type="PANTHER" id="PTHR12358">
    <property type="entry name" value="SPHINGOSINE KINASE"/>
    <property type="match status" value="1"/>
</dbReference>
<organism evidence="2 3">
    <name type="scientific">Apatococcus lobatus</name>
    <dbReference type="NCBI Taxonomy" id="904363"/>
    <lineage>
        <taxon>Eukaryota</taxon>
        <taxon>Viridiplantae</taxon>
        <taxon>Chlorophyta</taxon>
        <taxon>core chlorophytes</taxon>
        <taxon>Trebouxiophyceae</taxon>
        <taxon>Chlorellales</taxon>
        <taxon>Chlorellaceae</taxon>
        <taxon>Apatococcus</taxon>
    </lineage>
</organism>
<keyword evidence="3" id="KW-1185">Reference proteome</keyword>
<dbReference type="GO" id="GO:0016020">
    <property type="term" value="C:membrane"/>
    <property type="evidence" value="ECO:0007669"/>
    <property type="project" value="GOC"/>
</dbReference>
<dbReference type="InterPro" id="IPR001206">
    <property type="entry name" value="Diacylglycerol_kinase_cat_dom"/>
</dbReference>
<dbReference type="EMBL" id="JALJOS010000002">
    <property type="protein sequence ID" value="KAK9842992.1"/>
    <property type="molecule type" value="Genomic_DNA"/>
</dbReference>
<dbReference type="Gene3D" id="3.40.50.10330">
    <property type="entry name" value="Probable inorganic polyphosphate/atp-NAD kinase, domain 1"/>
    <property type="match status" value="1"/>
</dbReference>
<evidence type="ECO:0000259" key="1">
    <source>
        <dbReference type="PROSITE" id="PS50146"/>
    </source>
</evidence>
<dbReference type="GO" id="GO:0006672">
    <property type="term" value="P:ceramide metabolic process"/>
    <property type="evidence" value="ECO:0007669"/>
    <property type="project" value="TreeGrafter"/>
</dbReference>
<dbReference type="SMART" id="SM00046">
    <property type="entry name" value="DAGKc"/>
    <property type="match status" value="1"/>
</dbReference>
<dbReference type="SUPFAM" id="SSF111331">
    <property type="entry name" value="NAD kinase/diacylglycerol kinase-like"/>
    <property type="match status" value="1"/>
</dbReference>
<dbReference type="InterPro" id="IPR016064">
    <property type="entry name" value="NAD/diacylglycerol_kinase_sf"/>
</dbReference>
<protein>
    <recommendedName>
        <fullName evidence="1">DAGKc domain-containing protein</fullName>
    </recommendedName>
</protein>
<accession>A0AAW1SAX7</accession>
<gene>
    <name evidence="2" type="ORF">WJX74_005408</name>
</gene>
<comment type="caution">
    <text evidence="2">The sequence shown here is derived from an EMBL/GenBank/DDBJ whole genome shotgun (WGS) entry which is preliminary data.</text>
</comment>
<dbReference type="InterPro" id="IPR050187">
    <property type="entry name" value="Lipid_Phosphate_FormReg"/>
</dbReference>